<keyword evidence="2" id="KW-0732">Signal</keyword>
<keyword evidence="3" id="KW-0449">Lipoprotein</keyword>
<dbReference type="RefSeq" id="WP_035248195.1">
    <property type="nucleotide sequence ID" value="NZ_ARXU01000007.1"/>
</dbReference>
<name>A0ABR4WD60_9GAMM</name>
<keyword evidence="1" id="KW-0175">Coiled coil</keyword>
<gene>
    <name evidence="3" type="ORF">T9A_02139</name>
</gene>
<accession>A0ABR4WD60</accession>
<evidence type="ECO:0000256" key="2">
    <source>
        <dbReference type="SAM" id="SignalP"/>
    </source>
</evidence>
<dbReference type="EMBL" id="ARXU01000007">
    <property type="protein sequence ID" value="KGD60941.1"/>
    <property type="molecule type" value="Genomic_DNA"/>
</dbReference>
<dbReference type="Pfam" id="PF20404">
    <property type="entry name" value="DUF6694"/>
    <property type="match status" value="1"/>
</dbReference>
<comment type="caution">
    <text evidence="3">The sequence shown here is derived from an EMBL/GenBank/DDBJ whole genome shotgun (WGS) entry which is preliminary data.</text>
</comment>
<feature type="chain" id="PRO_5046461048" evidence="2">
    <location>
        <begin position="21"/>
        <end position="270"/>
    </location>
</feature>
<dbReference type="InterPro" id="IPR046516">
    <property type="entry name" value="DUF6694"/>
</dbReference>
<evidence type="ECO:0000256" key="1">
    <source>
        <dbReference type="SAM" id="Coils"/>
    </source>
</evidence>
<sequence length="270" mass="30131">MKVYALLMLVLATMAFTGCSDPTIDASSEAKMKESVAKVRESLPEAKRADFDQAVQLIAFSQIDMKSLFANGGADAGDVEGKMRDALNGKTAEQVLAQAEQIQAERKAREKEQALAEIRELVAKRDKAEQAKQQLDKFQVVRSRFYMRERQYLGERPIIELTVKNGTDQAISRAYFSCTIASPDRSVPWHEDQFNYSISGGLEPGEEATWTLAPNSYSDWGKVDAPADAVFTVIVEQLDGPDGEALYSTRDFSERNRNRLAELKKQYGVD</sequence>
<feature type="signal peptide" evidence="2">
    <location>
        <begin position="1"/>
        <end position="20"/>
    </location>
</feature>
<dbReference type="PROSITE" id="PS51257">
    <property type="entry name" value="PROKAR_LIPOPROTEIN"/>
    <property type="match status" value="1"/>
</dbReference>
<feature type="coiled-coil region" evidence="1">
    <location>
        <begin position="92"/>
        <end position="141"/>
    </location>
</feature>
<evidence type="ECO:0000313" key="4">
    <source>
        <dbReference type="Proteomes" id="UP000029443"/>
    </source>
</evidence>
<proteinExistence type="predicted"/>
<organism evidence="3 4">
    <name type="scientific">Alcanivorax jadensis T9</name>
    <dbReference type="NCBI Taxonomy" id="1177181"/>
    <lineage>
        <taxon>Bacteria</taxon>
        <taxon>Pseudomonadati</taxon>
        <taxon>Pseudomonadota</taxon>
        <taxon>Gammaproteobacteria</taxon>
        <taxon>Oceanospirillales</taxon>
        <taxon>Alcanivoracaceae</taxon>
        <taxon>Alcanivorax</taxon>
    </lineage>
</organism>
<protein>
    <submittedName>
        <fullName evidence="3">Lipoprotein</fullName>
    </submittedName>
</protein>
<evidence type="ECO:0000313" key="3">
    <source>
        <dbReference type="EMBL" id="KGD60941.1"/>
    </source>
</evidence>
<keyword evidence="4" id="KW-1185">Reference proteome</keyword>
<dbReference type="Proteomes" id="UP000029443">
    <property type="component" value="Unassembled WGS sequence"/>
</dbReference>
<reference evidence="3 4" key="1">
    <citation type="submission" date="2012-09" db="EMBL/GenBank/DDBJ databases">
        <title>Genome Sequence of alkane-degrading Bacterium Alcanivorax jadensis T9.</title>
        <authorList>
            <person name="Lai Q."/>
            <person name="Shao Z."/>
        </authorList>
    </citation>
    <scope>NUCLEOTIDE SEQUENCE [LARGE SCALE GENOMIC DNA]</scope>
    <source>
        <strain evidence="3 4">T9</strain>
    </source>
</reference>